<keyword evidence="1" id="KW-0378">Hydrolase</keyword>
<keyword evidence="2" id="KW-1185">Reference proteome</keyword>
<evidence type="ECO:0000313" key="1">
    <source>
        <dbReference type="EMBL" id="MBU2668001.1"/>
    </source>
</evidence>
<dbReference type="RefSeq" id="WP_215792252.1">
    <property type="nucleotide sequence ID" value="NZ_JAHKKG010000010.1"/>
</dbReference>
<comment type="caution">
    <text evidence="1">The sequence shown here is derived from an EMBL/GenBank/DDBJ whole genome shotgun (WGS) entry which is preliminary data.</text>
</comment>
<dbReference type="Proteomes" id="UP001519654">
    <property type="component" value="Unassembled WGS sequence"/>
</dbReference>
<protein>
    <submittedName>
        <fullName evidence="1">Phosphodiester glycosidase family protein</fullName>
    </submittedName>
</protein>
<reference evidence="1 2" key="1">
    <citation type="submission" date="2021-06" db="EMBL/GenBank/DDBJ databases">
        <title>Actinoplanes lichenicola sp. nov., and Actinoplanes ovalisporus sp. nov., isolated from lichen in Thailand.</title>
        <authorList>
            <person name="Saeng-In P."/>
            <person name="Kanchanasin P."/>
            <person name="Yuki M."/>
            <person name="Kudo T."/>
            <person name="Ohkuma M."/>
            <person name="Phongsopitanun W."/>
            <person name="Tanasupawat S."/>
        </authorList>
    </citation>
    <scope>NUCLEOTIDE SEQUENCE [LARGE SCALE GENOMIC DNA]</scope>
    <source>
        <strain evidence="1 2">NBRC 110975</strain>
    </source>
</reference>
<proteinExistence type="predicted"/>
<accession>A0ABS5YY49</accession>
<sequence length="371" mass="39171">MKARRRRLLGLVALFLAIVMIVPGVSYVQALTAPGSATFTMRTVDWIRGHGGNPVINAIENWYYTRKKPAAGPPDSATLPTAAAPSRNAVKDTQGPAALPLLPGVTRLPGESTWHAGRLARNGKPLIYTGYLRPDAAHQSVVAGVAWMRAGSSVAHLVAGTTQPGGTWPGSSSVPFSELPNLVATFNSGFKMADISGGFYLDGNYARPLMDGQASIVIDKQGGITVGSWGRDVKMTANVAAVRQNLALIVENGQPVNGLSVNALGRWGSPRNQLQYTWRSGLGVDAHGNLIYVAGNHMNLTALATAMADAGVVRGMQLDIHTGMASFSSWKPVGGTSTPTKLLPEMTRAADRYLVPDQRDFLYLTAAGAAS</sequence>
<name>A0ABS5YY49_9ACTN</name>
<organism evidence="1 2">
    <name type="scientific">Paractinoplanes bogorensis</name>
    <dbReference type="NCBI Taxonomy" id="1610840"/>
    <lineage>
        <taxon>Bacteria</taxon>
        <taxon>Bacillati</taxon>
        <taxon>Actinomycetota</taxon>
        <taxon>Actinomycetes</taxon>
        <taxon>Micromonosporales</taxon>
        <taxon>Micromonosporaceae</taxon>
        <taxon>Paractinoplanes</taxon>
    </lineage>
</organism>
<dbReference type="GO" id="GO:0016798">
    <property type="term" value="F:hydrolase activity, acting on glycosyl bonds"/>
    <property type="evidence" value="ECO:0007669"/>
    <property type="project" value="UniProtKB-KW"/>
</dbReference>
<evidence type="ECO:0000313" key="2">
    <source>
        <dbReference type="Proteomes" id="UP001519654"/>
    </source>
</evidence>
<dbReference type="EMBL" id="JAHKKG010000010">
    <property type="protein sequence ID" value="MBU2668001.1"/>
    <property type="molecule type" value="Genomic_DNA"/>
</dbReference>
<keyword evidence="1" id="KW-0326">Glycosidase</keyword>
<gene>
    <name evidence="1" type="ORF">KOI35_31265</name>
</gene>